<feature type="compositionally biased region" description="Low complexity" evidence="1">
    <location>
        <begin position="109"/>
        <end position="132"/>
    </location>
</feature>
<dbReference type="EMBL" id="JBFTWV010000085">
    <property type="protein sequence ID" value="KAL2788073.1"/>
    <property type="molecule type" value="Genomic_DNA"/>
</dbReference>
<organism evidence="2 3">
    <name type="scientific">Aspergillus keveii</name>
    <dbReference type="NCBI Taxonomy" id="714993"/>
    <lineage>
        <taxon>Eukaryota</taxon>
        <taxon>Fungi</taxon>
        <taxon>Dikarya</taxon>
        <taxon>Ascomycota</taxon>
        <taxon>Pezizomycotina</taxon>
        <taxon>Eurotiomycetes</taxon>
        <taxon>Eurotiomycetidae</taxon>
        <taxon>Eurotiales</taxon>
        <taxon>Aspergillaceae</taxon>
        <taxon>Aspergillus</taxon>
        <taxon>Aspergillus subgen. Nidulantes</taxon>
    </lineage>
</organism>
<dbReference type="Proteomes" id="UP001610563">
    <property type="component" value="Unassembled WGS sequence"/>
</dbReference>
<feature type="compositionally biased region" description="Acidic residues" evidence="1">
    <location>
        <begin position="133"/>
        <end position="147"/>
    </location>
</feature>
<sequence length="178" mass="18016">MASTTITSTASAPSSTTTACNTPAQYELPVHDASCGIPNSNDEYKGYFETCAAPAAVREYNDECALWAPAVDQSVQDLIDCLYKAGVEWGDVWCSGDVNGTATGSGYPTATATRTSTSTRGGETGTRTSSAGEAEETGGEADGDGDGENAAVAVAGGVPRVVALGLLGLVVSGVWTFV</sequence>
<name>A0ABR4FXU3_9EURO</name>
<comment type="caution">
    <text evidence="2">The sequence shown here is derived from an EMBL/GenBank/DDBJ whole genome shotgun (WGS) entry which is preliminary data.</text>
</comment>
<protein>
    <submittedName>
        <fullName evidence="2">Uncharacterized protein</fullName>
    </submittedName>
</protein>
<evidence type="ECO:0000313" key="3">
    <source>
        <dbReference type="Proteomes" id="UP001610563"/>
    </source>
</evidence>
<feature type="region of interest" description="Disordered" evidence="1">
    <location>
        <begin position="104"/>
        <end position="148"/>
    </location>
</feature>
<proteinExistence type="predicted"/>
<keyword evidence="3" id="KW-1185">Reference proteome</keyword>
<evidence type="ECO:0000313" key="2">
    <source>
        <dbReference type="EMBL" id="KAL2788073.1"/>
    </source>
</evidence>
<accession>A0ABR4FXU3</accession>
<gene>
    <name evidence="2" type="ORF">BJX66DRAFT_309503</name>
</gene>
<evidence type="ECO:0000256" key="1">
    <source>
        <dbReference type="SAM" id="MobiDB-lite"/>
    </source>
</evidence>
<reference evidence="2 3" key="1">
    <citation type="submission" date="2024-07" db="EMBL/GenBank/DDBJ databases">
        <title>Section-level genome sequencing and comparative genomics of Aspergillus sections Usti and Cavernicolus.</title>
        <authorList>
            <consortium name="Lawrence Berkeley National Laboratory"/>
            <person name="Nybo J.L."/>
            <person name="Vesth T.C."/>
            <person name="Theobald S."/>
            <person name="Frisvad J.C."/>
            <person name="Larsen T.O."/>
            <person name="Kjaerboelling I."/>
            <person name="Rothschild-Mancinelli K."/>
            <person name="Lyhne E.K."/>
            <person name="Kogle M.E."/>
            <person name="Barry K."/>
            <person name="Clum A."/>
            <person name="Na H."/>
            <person name="Ledsgaard L."/>
            <person name="Lin J."/>
            <person name="Lipzen A."/>
            <person name="Kuo A."/>
            <person name="Riley R."/>
            <person name="Mondo S."/>
            <person name="Labutti K."/>
            <person name="Haridas S."/>
            <person name="Pangalinan J."/>
            <person name="Salamov A.A."/>
            <person name="Simmons B.A."/>
            <person name="Magnuson J.K."/>
            <person name="Chen J."/>
            <person name="Drula E."/>
            <person name="Henrissat B."/>
            <person name="Wiebenga A."/>
            <person name="Lubbers R.J."/>
            <person name="Gomes A.C."/>
            <person name="Makela M.R."/>
            <person name="Stajich J."/>
            <person name="Grigoriev I.V."/>
            <person name="Mortensen U.H."/>
            <person name="De Vries R.P."/>
            <person name="Baker S.E."/>
            <person name="Andersen M.R."/>
        </authorList>
    </citation>
    <scope>NUCLEOTIDE SEQUENCE [LARGE SCALE GENOMIC DNA]</scope>
    <source>
        <strain evidence="2 3">CBS 209.92</strain>
    </source>
</reference>